<dbReference type="InterPro" id="IPR052936">
    <property type="entry name" value="Jasmonate_Hydroxylase-like"/>
</dbReference>
<keyword evidence="2" id="KW-0503">Monooxygenase</keyword>
<accession>A0A7X3LW47</accession>
<dbReference type="PANTHER" id="PTHR37811">
    <property type="entry name" value="BLL5343 PROTEIN"/>
    <property type="match status" value="1"/>
</dbReference>
<evidence type="ECO:0000313" key="2">
    <source>
        <dbReference type="EMBL" id="MXN66141.1"/>
    </source>
</evidence>
<dbReference type="Gene3D" id="3.30.70.100">
    <property type="match status" value="1"/>
</dbReference>
<evidence type="ECO:0000259" key="1">
    <source>
        <dbReference type="PROSITE" id="PS51725"/>
    </source>
</evidence>
<feature type="domain" description="ABM" evidence="1">
    <location>
        <begin position="2"/>
        <end position="90"/>
    </location>
</feature>
<sequence>MIAVIFEVVPKPEHRAEYFDIAADLKPILQKIDGFISIERFESLMTPGKILSLSVWRDEEAVKAWRNTMEHRKAQAMGRNKIFSDYRLRVASILRDYGLEEREATPADSLEVHG</sequence>
<gene>
    <name evidence="2" type="ORF">GR183_14595</name>
</gene>
<dbReference type="GO" id="GO:0004497">
    <property type="term" value="F:monooxygenase activity"/>
    <property type="evidence" value="ECO:0007669"/>
    <property type="project" value="UniProtKB-KW"/>
</dbReference>
<dbReference type="InterPro" id="IPR011008">
    <property type="entry name" value="Dimeric_a/b-barrel"/>
</dbReference>
<reference evidence="2 3" key="1">
    <citation type="submission" date="2019-12" db="EMBL/GenBank/DDBJ databases">
        <authorList>
            <person name="Li M."/>
        </authorList>
    </citation>
    <scope>NUCLEOTIDE SEQUENCE [LARGE SCALE GENOMIC DNA]</scope>
    <source>
        <strain evidence="2 3">GBMRC 2046</strain>
    </source>
</reference>
<dbReference type="Proteomes" id="UP000433101">
    <property type="component" value="Unassembled WGS sequence"/>
</dbReference>
<keyword evidence="3" id="KW-1185">Reference proteome</keyword>
<protein>
    <submittedName>
        <fullName evidence="2">Antibiotic biosynthesis monooxygenase</fullName>
    </submittedName>
</protein>
<dbReference type="InterPro" id="IPR007138">
    <property type="entry name" value="ABM_dom"/>
</dbReference>
<keyword evidence="2" id="KW-0560">Oxidoreductase</keyword>
<name>A0A7X3LW47_9HYPH</name>
<evidence type="ECO:0000313" key="3">
    <source>
        <dbReference type="Proteomes" id="UP000433101"/>
    </source>
</evidence>
<dbReference type="Pfam" id="PF03992">
    <property type="entry name" value="ABM"/>
    <property type="match status" value="1"/>
</dbReference>
<dbReference type="PROSITE" id="PS51725">
    <property type="entry name" value="ABM"/>
    <property type="match status" value="1"/>
</dbReference>
<dbReference type="SUPFAM" id="SSF54909">
    <property type="entry name" value="Dimeric alpha+beta barrel"/>
    <property type="match status" value="1"/>
</dbReference>
<comment type="caution">
    <text evidence="2">The sequence shown here is derived from an EMBL/GenBank/DDBJ whole genome shotgun (WGS) entry which is preliminary data.</text>
</comment>
<dbReference type="RefSeq" id="WP_160776396.1">
    <property type="nucleotide sequence ID" value="NZ_WUMV01000007.1"/>
</dbReference>
<proteinExistence type="predicted"/>
<dbReference type="EMBL" id="WUMV01000007">
    <property type="protein sequence ID" value="MXN66141.1"/>
    <property type="molecule type" value="Genomic_DNA"/>
</dbReference>
<dbReference type="PANTHER" id="PTHR37811:SF2">
    <property type="entry name" value="ABM DOMAIN-CONTAINING PROTEIN"/>
    <property type="match status" value="1"/>
</dbReference>
<organism evidence="2 3">
    <name type="scientific">Stappia sediminis</name>
    <dbReference type="NCBI Taxonomy" id="2692190"/>
    <lineage>
        <taxon>Bacteria</taxon>
        <taxon>Pseudomonadati</taxon>
        <taxon>Pseudomonadota</taxon>
        <taxon>Alphaproteobacteria</taxon>
        <taxon>Hyphomicrobiales</taxon>
        <taxon>Stappiaceae</taxon>
        <taxon>Stappia</taxon>
    </lineage>
</organism>
<dbReference type="AlphaFoldDB" id="A0A7X3LW47"/>